<dbReference type="NCBIfam" id="TIGR01552">
    <property type="entry name" value="phd_fam"/>
    <property type="match status" value="1"/>
</dbReference>
<evidence type="ECO:0000313" key="3">
    <source>
        <dbReference type="EMBL" id="MCP8900215.1"/>
    </source>
</evidence>
<proteinExistence type="inferred from homology"/>
<gene>
    <name evidence="3" type="ORF">M6D89_12975</name>
</gene>
<name>A0A9X2I4I5_9GAMM</name>
<dbReference type="Gene3D" id="3.40.1620.10">
    <property type="entry name" value="YefM-like domain"/>
    <property type="match status" value="1"/>
</dbReference>
<dbReference type="SUPFAM" id="SSF143120">
    <property type="entry name" value="YefM-like"/>
    <property type="match status" value="1"/>
</dbReference>
<dbReference type="InterPro" id="IPR006442">
    <property type="entry name" value="Antitoxin_Phd/YefM"/>
</dbReference>
<evidence type="ECO:0000256" key="2">
    <source>
        <dbReference type="RuleBase" id="RU362080"/>
    </source>
</evidence>
<dbReference type="Proteomes" id="UP001139319">
    <property type="component" value="Unassembled WGS sequence"/>
</dbReference>
<comment type="function">
    <text evidence="2">Antitoxin component of a type II toxin-antitoxin (TA) system.</text>
</comment>
<evidence type="ECO:0000313" key="4">
    <source>
        <dbReference type="Proteomes" id="UP001139319"/>
    </source>
</evidence>
<keyword evidence="4" id="KW-1185">Reference proteome</keyword>
<dbReference type="RefSeq" id="WP_253968507.1">
    <property type="nucleotide sequence ID" value="NZ_JAMFTH010000004.1"/>
</dbReference>
<reference evidence="3" key="1">
    <citation type="submission" date="2022-05" db="EMBL/GenBank/DDBJ databases">
        <authorList>
            <person name="Sun H.-N."/>
        </authorList>
    </citation>
    <scope>NUCLEOTIDE SEQUENCE</scope>
    <source>
        <strain evidence="3">HB14</strain>
    </source>
</reference>
<comment type="similarity">
    <text evidence="1 2">Belongs to the phD/YefM antitoxin family.</text>
</comment>
<dbReference type="EMBL" id="JAMFTH010000004">
    <property type="protein sequence ID" value="MCP8900215.1"/>
    <property type="molecule type" value="Genomic_DNA"/>
</dbReference>
<protein>
    <recommendedName>
        <fullName evidence="2">Antitoxin</fullName>
    </recommendedName>
</protein>
<dbReference type="Pfam" id="PF02604">
    <property type="entry name" value="PhdYeFM_antitox"/>
    <property type="match status" value="1"/>
</dbReference>
<comment type="caution">
    <text evidence="3">The sequence shown here is derived from an EMBL/GenBank/DDBJ whole genome shotgun (WGS) entry which is preliminary data.</text>
</comment>
<sequence length="83" mass="8826">MSILTVTSREFNQHASEAKRAAANGPVFITTRGKPAHVLLTYEEYQRLTGGSRSVADLLAAPGAEDVELPITKAGESARSAEL</sequence>
<reference evidence="3" key="2">
    <citation type="submission" date="2023-01" db="EMBL/GenBank/DDBJ databases">
        <title>Gilvimarinus xylanilyticus HB14 isolated from Caulerpa lentillifera aquaculture base in Hainan, China.</title>
        <authorList>
            <person name="Zhang Y.-J."/>
        </authorList>
    </citation>
    <scope>NUCLEOTIDE SEQUENCE</scope>
    <source>
        <strain evidence="3">HB14</strain>
    </source>
</reference>
<evidence type="ECO:0000256" key="1">
    <source>
        <dbReference type="ARBA" id="ARBA00009981"/>
    </source>
</evidence>
<dbReference type="InterPro" id="IPR036165">
    <property type="entry name" value="YefM-like_sf"/>
</dbReference>
<organism evidence="3 4">
    <name type="scientific">Gilvimarinus xylanilyticus</name>
    <dbReference type="NCBI Taxonomy" id="2944139"/>
    <lineage>
        <taxon>Bacteria</taxon>
        <taxon>Pseudomonadati</taxon>
        <taxon>Pseudomonadota</taxon>
        <taxon>Gammaproteobacteria</taxon>
        <taxon>Cellvibrionales</taxon>
        <taxon>Cellvibrionaceae</taxon>
        <taxon>Gilvimarinus</taxon>
    </lineage>
</organism>
<accession>A0A9X2I4I5</accession>
<dbReference type="AlphaFoldDB" id="A0A9X2I4I5"/>